<evidence type="ECO:0000259" key="12">
    <source>
        <dbReference type="SMART" id="SM00918"/>
    </source>
</evidence>
<evidence type="ECO:0000256" key="5">
    <source>
        <dbReference type="ARBA" id="ARBA00023065"/>
    </source>
</evidence>
<dbReference type="InterPro" id="IPR001828">
    <property type="entry name" value="ANF_lig-bd_rcpt"/>
</dbReference>
<dbReference type="PANTHER" id="PTHR18966">
    <property type="entry name" value="IONOTROPIC GLUTAMATE RECEPTOR"/>
    <property type="match status" value="1"/>
</dbReference>
<evidence type="ECO:0000256" key="2">
    <source>
        <dbReference type="ARBA" id="ARBA00022448"/>
    </source>
</evidence>
<evidence type="ECO:0000256" key="8">
    <source>
        <dbReference type="ARBA" id="ARBA00023180"/>
    </source>
</evidence>
<dbReference type="SUPFAM" id="SSF53822">
    <property type="entry name" value="Periplasmic binding protein-like I"/>
    <property type="match status" value="1"/>
</dbReference>
<organism evidence="13 14">
    <name type="scientific">Tigriopus californicus</name>
    <name type="common">Marine copepod</name>
    <dbReference type="NCBI Taxonomy" id="6832"/>
    <lineage>
        <taxon>Eukaryota</taxon>
        <taxon>Metazoa</taxon>
        <taxon>Ecdysozoa</taxon>
        <taxon>Arthropoda</taxon>
        <taxon>Crustacea</taxon>
        <taxon>Multicrustacea</taxon>
        <taxon>Hexanauplia</taxon>
        <taxon>Copepoda</taxon>
        <taxon>Harpacticoida</taxon>
        <taxon>Harpacticidae</taxon>
        <taxon>Tigriopus</taxon>
    </lineage>
</organism>
<feature type="chain" id="PRO_5021863468" description="Ionotropic glutamate receptor L-glutamate and glycine-binding domain-containing protein" evidence="11">
    <location>
        <begin position="19"/>
        <end position="492"/>
    </location>
</feature>
<dbReference type="STRING" id="6832.A0A553PEW5"/>
<keyword evidence="4" id="KW-1133">Transmembrane helix</keyword>
<evidence type="ECO:0000256" key="11">
    <source>
        <dbReference type="SAM" id="SignalP"/>
    </source>
</evidence>
<keyword evidence="14" id="KW-1185">Reference proteome</keyword>
<evidence type="ECO:0000256" key="7">
    <source>
        <dbReference type="ARBA" id="ARBA00023170"/>
    </source>
</evidence>
<keyword evidence="3" id="KW-0812">Transmembrane</keyword>
<dbReference type="FunFam" id="3.40.190.10:FF:000210">
    <property type="entry name" value="Glutamate receptor ionotropic, kainate 1"/>
    <property type="match status" value="1"/>
</dbReference>
<dbReference type="GO" id="GO:0015276">
    <property type="term" value="F:ligand-gated monoatomic ion channel activity"/>
    <property type="evidence" value="ECO:0007669"/>
    <property type="project" value="InterPro"/>
</dbReference>
<dbReference type="AlphaFoldDB" id="A0A553PEW5"/>
<keyword evidence="7" id="KW-0675">Receptor</keyword>
<dbReference type="OMA" id="LAECAIF"/>
<dbReference type="Pfam" id="PF01094">
    <property type="entry name" value="ANF_receptor"/>
    <property type="match status" value="1"/>
</dbReference>
<dbReference type="InterPro" id="IPR019594">
    <property type="entry name" value="Glu/Gly-bd"/>
</dbReference>
<evidence type="ECO:0000313" key="13">
    <source>
        <dbReference type="EMBL" id="TRY76220.1"/>
    </source>
</evidence>
<accession>A0A553PEW5</accession>
<dbReference type="GO" id="GO:0016020">
    <property type="term" value="C:membrane"/>
    <property type="evidence" value="ECO:0007669"/>
    <property type="project" value="UniProtKB-SubCell"/>
</dbReference>
<evidence type="ECO:0000256" key="1">
    <source>
        <dbReference type="ARBA" id="ARBA00004141"/>
    </source>
</evidence>
<comment type="caution">
    <text evidence="13">The sequence shown here is derived from an EMBL/GenBank/DDBJ whole genome shotgun (WGS) entry which is preliminary data.</text>
</comment>
<evidence type="ECO:0000256" key="4">
    <source>
        <dbReference type="ARBA" id="ARBA00022989"/>
    </source>
</evidence>
<keyword evidence="8" id="KW-0325">Glycoprotein</keyword>
<keyword evidence="2" id="KW-0813">Transport</keyword>
<evidence type="ECO:0000313" key="14">
    <source>
        <dbReference type="Proteomes" id="UP000318571"/>
    </source>
</evidence>
<dbReference type="InterPro" id="IPR015683">
    <property type="entry name" value="Ionotropic_Glu_rcpt"/>
</dbReference>
<feature type="domain" description="Ionotropic glutamate receptor L-glutamate and glycine-binding" evidence="12">
    <location>
        <begin position="406"/>
        <end position="471"/>
    </location>
</feature>
<feature type="signal peptide" evidence="11">
    <location>
        <begin position="1"/>
        <end position="18"/>
    </location>
</feature>
<dbReference type="Proteomes" id="UP000318571">
    <property type="component" value="Chromosome 5"/>
</dbReference>
<protein>
    <recommendedName>
        <fullName evidence="12">Ionotropic glutamate receptor L-glutamate and glycine-binding domain-containing protein</fullName>
    </recommendedName>
</protein>
<dbReference type="SMART" id="SM00918">
    <property type="entry name" value="Lig_chan-Glu_bd"/>
    <property type="match status" value="1"/>
</dbReference>
<keyword evidence="11" id="KW-0732">Signal</keyword>
<keyword evidence="5" id="KW-0406">Ion transport</keyword>
<comment type="subcellular location">
    <subcellularLocation>
        <location evidence="1">Membrane</location>
        <topology evidence="1">Multi-pass membrane protein</topology>
    </subcellularLocation>
</comment>
<evidence type="ECO:0000256" key="6">
    <source>
        <dbReference type="ARBA" id="ARBA00023136"/>
    </source>
</evidence>
<evidence type="ECO:0000256" key="9">
    <source>
        <dbReference type="ARBA" id="ARBA00023286"/>
    </source>
</evidence>
<dbReference type="FunFam" id="3.40.50.2300:FF:000106">
    <property type="entry name" value="Glutamate receptor ionotropic, kainate"/>
    <property type="match status" value="1"/>
</dbReference>
<dbReference type="Gene3D" id="3.40.50.2300">
    <property type="match status" value="2"/>
</dbReference>
<sequence>MCPHALLFLGGLFDLAESKQEVAFRYAVERVNTNRKILSKSLLSAQLEKIPPQDSFHATKRVCHLLRSGVAALFGPQSGTTSSHVQSICDAMEIPHIETRWDYRLKRDDYSVNLYPHPQSISKAYVELIERFNWKSYTILYEDNQGLVRLQELLKSPTQSDVRIVVRQLPNDDDYRSLLKDVKKSGEIHIVLDCSTEKIQTVLKQAQQVGMLTAYHNYLITSLDLHMVNLEEFKYGGTNITAFRLLDPEREELKQVVQDWIDGEMRYSRSKDTSNPFTKTETALIYDAVHLFAQALHDLDHSQDINTKPLSCDGSETWQHGNSLVNYMKLVEMQGLTGKIKFDQHGLRTDFELEITELKKDGLVKVGTWTEKGGINFTRNYTESYSEIVESLQNKTLIITTLYSPPYSMYRDSTKRLTGNDVFEGYAIDLIKEIAEILRFNYTFKWVDDQKYGKRNQETGEWNGMMGELLAQSGFEKTELTFPSVFFQIADK</sequence>
<dbReference type="EMBL" id="VCGU01000004">
    <property type="protein sequence ID" value="TRY76220.1"/>
    <property type="molecule type" value="Genomic_DNA"/>
</dbReference>
<dbReference type="InterPro" id="IPR028082">
    <property type="entry name" value="Peripla_BP_I"/>
</dbReference>
<gene>
    <name evidence="13" type="ORF">TCAL_03827</name>
</gene>
<dbReference type="CDD" id="cd06382">
    <property type="entry name" value="PBP1_iGluR_Kainate"/>
    <property type="match status" value="1"/>
</dbReference>
<evidence type="ECO:0000256" key="10">
    <source>
        <dbReference type="ARBA" id="ARBA00023303"/>
    </source>
</evidence>
<name>A0A553PEW5_TIGCA</name>
<dbReference type="SUPFAM" id="SSF53850">
    <property type="entry name" value="Periplasmic binding protein-like II"/>
    <property type="match status" value="1"/>
</dbReference>
<keyword evidence="6" id="KW-0472">Membrane</keyword>
<proteinExistence type="predicted"/>
<keyword evidence="10" id="KW-0407">Ion channel</keyword>
<dbReference type="Gene3D" id="3.40.190.10">
    <property type="entry name" value="Periplasmic binding protein-like II"/>
    <property type="match status" value="1"/>
</dbReference>
<reference evidence="13 14" key="1">
    <citation type="journal article" date="2018" name="Nat. Ecol. Evol.">
        <title>Genomic signatures of mitonuclear coevolution across populations of Tigriopus californicus.</title>
        <authorList>
            <person name="Barreto F.S."/>
            <person name="Watson E.T."/>
            <person name="Lima T.G."/>
            <person name="Willett C.S."/>
            <person name="Edmands S."/>
            <person name="Li W."/>
            <person name="Burton R.S."/>
        </authorList>
    </citation>
    <scope>NUCLEOTIDE SEQUENCE [LARGE SCALE GENOMIC DNA]</scope>
    <source>
        <strain evidence="13 14">San Diego</strain>
    </source>
</reference>
<evidence type="ECO:0000256" key="3">
    <source>
        <dbReference type="ARBA" id="ARBA00022692"/>
    </source>
</evidence>
<dbReference type="Pfam" id="PF10613">
    <property type="entry name" value="Lig_chan-Glu_bd"/>
    <property type="match status" value="1"/>
</dbReference>
<keyword evidence="9" id="KW-1071">Ligand-gated ion channel</keyword>